<accession>A0A9P5PMZ7</accession>
<feature type="region of interest" description="Disordered" evidence="2">
    <location>
        <begin position="336"/>
        <end position="383"/>
    </location>
</feature>
<gene>
    <name evidence="3" type="ORF">BDP27DRAFT_1393496</name>
</gene>
<dbReference type="SMART" id="SM00320">
    <property type="entry name" value="WD40"/>
    <property type="match status" value="4"/>
</dbReference>
<dbReference type="GO" id="GO:0005814">
    <property type="term" value="C:centriole"/>
    <property type="evidence" value="ECO:0007669"/>
    <property type="project" value="TreeGrafter"/>
</dbReference>
<dbReference type="Pfam" id="PF00400">
    <property type="entry name" value="WD40"/>
    <property type="match status" value="1"/>
</dbReference>
<evidence type="ECO:0000313" key="4">
    <source>
        <dbReference type="Proteomes" id="UP000772434"/>
    </source>
</evidence>
<comment type="caution">
    <text evidence="3">The sequence shown here is derived from an EMBL/GenBank/DDBJ whole genome shotgun (WGS) entry which is preliminary data.</text>
</comment>
<dbReference type="InterPro" id="IPR036322">
    <property type="entry name" value="WD40_repeat_dom_sf"/>
</dbReference>
<dbReference type="SUPFAM" id="SSF50978">
    <property type="entry name" value="WD40 repeat-like"/>
    <property type="match status" value="1"/>
</dbReference>
<dbReference type="Gene3D" id="2.130.10.10">
    <property type="entry name" value="YVTN repeat-like/Quinoprotein amine dehydrogenase"/>
    <property type="match status" value="1"/>
</dbReference>
<dbReference type="PANTHER" id="PTHR44414">
    <property type="entry name" value="PROTEIN NEDD1"/>
    <property type="match status" value="1"/>
</dbReference>
<feature type="compositionally biased region" description="Low complexity" evidence="2">
    <location>
        <begin position="459"/>
        <end position="470"/>
    </location>
</feature>
<dbReference type="AlphaFoldDB" id="A0A9P5PMZ7"/>
<feature type="compositionally biased region" description="Low complexity" evidence="2">
    <location>
        <begin position="493"/>
        <end position="502"/>
    </location>
</feature>
<name>A0A9P5PMZ7_9AGAR</name>
<dbReference type="InterPro" id="IPR052818">
    <property type="entry name" value="NEDD1_Spindle_Assembly"/>
</dbReference>
<evidence type="ECO:0000256" key="2">
    <source>
        <dbReference type="SAM" id="MobiDB-lite"/>
    </source>
</evidence>
<dbReference type="GO" id="GO:0007020">
    <property type="term" value="P:microtubule nucleation"/>
    <property type="evidence" value="ECO:0007669"/>
    <property type="project" value="TreeGrafter"/>
</dbReference>
<proteinExistence type="predicted"/>
<dbReference type="PANTHER" id="PTHR44414:SF1">
    <property type="entry name" value="PROTEIN NEDD1"/>
    <property type="match status" value="1"/>
</dbReference>
<evidence type="ECO:0000313" key="3">
    <source>
        <dbReference type="EMBL" id="KAF9066097.1"/>
    </source>
</evidence>
<feature type="compositionally biased region" description="Polar residues" evidence="2">
    <location>
        <begin position="439"/>
        <end position="452"/>
    </location>
</feature>
<dbReference type="InterPro" id="IPR001680">
    <property type="entry name" value="WD40_rpt"/>
</dbReference>
<feature type="compositionally biased region" description="Acidic residues" evidence="2">
    <location>
        <begin position="654"/>
        <end position="664"/>
    </location>
</feature>
<feature type="region of interest" description="Disordered" evidence="2">
    <location>
        <begin position="645"/>
        <end position="679"/>
    </location>
</feature>
<dbReference type="GO" id="GO:0005737">
    <property type="term" value="C:cytoplasm"/>
    <property type="evidence" value="ECO:0007669"/>
    <property type="project" value="TreeGrafter"/>
</dbReference>
<feature type="compositionally biased region" description="Polar residues" evidence="2">
    <location>
        <begin position="554"/>
        <end position="566"/>
    </location>
</feature>
<dbReference type="GO" id="GO:0036064">
    <property type="term" value="C:ciliary basal body"/>
    <property type="evidence" value="ECO:0007669"/>
    <property type="project" value="TreeGrafter"/>
</dbReference>
<reference evidence="3" key="1">
    <citation type="submission" date="2020-11" db="EMBL/GenBank/DDBJ databases">
        <authorList>
            <consortium name="DOE Joint Genome Institute"/>
            <person name="Ahrendt S."/>
            <person name="Riley R."/>
            <person name="Andreopoulos W."/>
            <person name="Labutti K."/>
            <person name="Pangilinan J."/>
            <person name="Ruiz-Duenas F.J."/>
            <person name="Barrasa J.M."/>
            <person name="Sanchez-Garcia M."/>
            <person name="Camarero S."/>
            <person name="Miyauchi S."/>
            <person name="Serrano A."/>
            <person name="Linde D."/>
            <person name="Babiker R."/>
            <person name="Drula E."/>
            <person name="Ayuso-Fernandez I."/>
            <person name="Pacheco R."/>
            <person name="Padilla G."/>
            <person name="Ferreira P."/>
            <person name="Barriuso J."/>
            <person name="Kellner H."/>
            <person name="Castanera R."/>
            <person name="Alfaro M."/>
            <person name="Ramirez L."/>
            <person name="Pisabarro A.G."/>
            <person name="Kuo A."/>
            <person name="Tritt A."/>
            <person name="Lipzen A."/>
            <person name="He G."/>
            <person name="Yan M."/>
            <person name="Ng V."/>
            <person name="Cullen D."/>
            <person name="Martin F."/>
            <person name="Rosso M.-N."/>
            <person name="Henrissat B."/>
            <person name="Hibbett D."/>
            <person name="Martinez A.T."/>
            <person name="Grigoriev I.V."/>
        </authorList>
    </citation>
    <scope>NUCLEOTIDE SEQUENCE</scope>
    <source>
        <strain evidence="3">AH 40177</strain>
    </source>
</reference>
<sequence length="783" mass="83452">MLAVATTEALSIIDQATLKKAPSSFPSCLSLLSPPIATAWSPDNKFLFVASENTIHKYDPGSNSLVHISIAEGITSLIAKDKTSAVFSAGDKVHVLENGKISQTFTSHKNVINSLALSNDSTLLASTSANAVYVQNLTLSSQTSLRGLPVSDEHTIATCTFHPHSRTRLLLGIGKQLVVYDTTKPSGPLKTISLNETSSGDIGSISCSPFSKTLVAVATTGGTLGLVDLDKEKGLFRTINIKVPLASLSFSPEGANIYLGTENGKLLILDLRALDKPPKTIVVSETGARLATMSVQAKVSSSKTSEPTARKPSVTIASVTKPSPARRVVSASLKGKTPMPMMSISTTGVLKKSPNGKDREPTLKKVFSPLRNPLGASNANSNDRDEFSLQIESISALRGVSKQSKSTPVKADQPRTALALSNSRARETTGGPVSAQLRPPTSSSPLSVSNQDGARRTRTTSTTSKATAFSPLSASASKNVKDDTVVAPRRMRTVSTSSTHVSRGGKSSSVTESISTATSRNHLAAQKDSKKPLKSSLSPNSERARLGLGVRTRAVSSTSHSISNTRPAARTPSPDLSDIEGLASPGPDLGPVTPLTRRGFPVVASDTPGNGHAVNEDDDENIDILLRGGKSGKNSGKGKARVVLFQNPSHDEEGSNEGDPDDERESGKENQQETGDESLSLQISPDELCQASHLHSNYANIPGSPGGTTPQDFLRNIVRDVMYDFHQESRAEMMGLHLDLVRMGRGWKKELRELMGEYGGELKELKEENKRLKEENERLRRGY</sequence>
<keyword evidence="1" id="KW-0175">Coiled coil</keyword>
<dbReference type="GO" id="GO:0000278">
    <property type="term" value="P:mitotic cell cycle"/>
    <property type="evidence" value="ECO:0007669"/>
    <property type="project" value="TreeGrafter"/>
</dbReference>
<feature type="compositionally biased region" description="Polar residues" evidence="2">
    <location>
        <begin position="505"/>
        <end position="521"/>
    </location>
</feature>
<dbReference type="Proteomes" id="UP000772434">
    <property type="component" value="Unassembled WGS sequence"/>
</dbReference>
<feature type="coiled-coil region" evidence="1">
    <location>
        <begin position="748"/>
        <end position="782"/>
    </location>
</feature>
<dbReference type="GO" id="GO:0000922">
    <property type="term" value="C:spindle pole"/>
    <property type="evidence" value="ECO:0007669"/>
    <property type="project" value="TreeGrafter"/>
</dbReference>
<dbReference type="CDD" id="cd14686">
    <property type="entry name" value="bZIP"/>
    <property type="match status" value="1"/>
</dbReference>
<dbReference type="GO" id="GO:0043015">
    <property type="term" value="F:gamma-tubulin binding"/>
    <property type="evidence" value="ECO:0007669"/>
    <property type="project" value="TreeGrafter"/>
</dbReference>
<dbReference type="EMBL" id="JADNRY010000093">
    <property type="protein sequence ID" value="KAF9066097.1"/>
    <property type="molecule type" value="Genomic_DNA"/>
</dbReference>
<dbReference type="InterPro" id="IPR015943">
    <property type="entry name" value="WD40/YVTN_repeat-like_dom_sf"/>
</dbReference>
<organism evidence="3 4">
    <name type="scientific">Rhodocollybia butyracea</name>
    <dbReference type="NCBI Taxonomy" id="206335"/>
    <lineage>
        <taxon>Eukaryota</taxon>
        <taxon>Fungi</taxon>
        <taxon>Dikarya</taxon>
        <taxon>Basidiomycota</taxon>
        <taxon>Agaricomycotina</taxon>
        <taxon>Agaricomycetes</taxon>
        <taxon>Agaricomycetidae</taxon>
        <taxon>Agaricales</taxon>
        <taxon>Marasmiineae</taxon>
        <taxon>Omphalotaceae</taxon>
        <taxon>Rhodocollybia</taxon>
    </lineage>
</organism>
<feature type="region of interest" description="Disordered" evidence="2">
    <location>
        <begin position="398"/>
        <end position="618"/>
    </location>
</feature>
<protein>
    <submittedName>
        <fullName evidence="3">WD40-repeat-containing domain protein</fullName>
    </submittedName>
</protein>
<dbReference type="OrthoDB" id="1602884at2759"/>
<keyword evidence="4" id="KW-1185">Reference proteome</keyword>
<evidence type="ECO:0000256" key="1">
    <source>
        <dbReference type="SAM" id="Coils"/>
    </source>
</evidence>